<accession>A0A0A1U2M1</accession>
<dbReference type="RefSeq" id="XP_004255050.1">
    <property type="nucleotide sequence ID" value="XM_004255002.1"/>
</dbReference>
<reference evidence="1 2" key="1">
    <citation type="submission" date="2012-10" db="EMBL/GenBank/DDBJ databases">
        <authorList>
            <person name="Zafar N."/>
            <person name="Inman J."/>
            <person name="Hall N."/>
            <person name="Lorenzi H."/>
            <person name="Caler E."/>
        </authorList>
    </citation>
    <scope>NUCLEOTIDE SEQUENCE [LARGE SCALE GENOMIC DNA]</scope>
    <source>
        <strain evidence="1 2">IP1</strain>
    </source>
</reference>
<sequence length="479" mass="55316">MKSQQNVRLDEITKMSDRISTIGRFGEIVNFETLIPLDVTSDLVIICDGYFPQFSSMIEALPDIVQITLVYFSTRIFKTNALGKEDALKTFTPDFFQNTEKPTAMTNTFQTQQDNISLAKVLLLFTNRIKMNIKSLKKNVLLVLTKNRNFTHELPDTFVTSILPLLRPPEVFLSILLTKPHLYKQVAYIHEKLGAKVVAGISTLPPRKIPKDKGERIEKKGFRIDIPTDYWETHPFGCENTPTHFVVTPVSIAVYKKCSRYGENDRLAEYDCFFDKKTGVLLSENEEAMEEKDTMFSEMEQRGLVCYLVWLFNEESKKFGGKPIHVGQRSIFVEDFTCSIFREEEWMYPKSEVFKRIKGYKRMYLEERISTTKVLSDISQSLTLECFKHFSQKASQDQLIVDLKTVGVIESEGHSEYQIEECSVLHTSLFKFMLVNRNFERTKTTAFSEHTCNVNCERIKLGEEDELESSKKNRAITAV</sequence>
<organism evidence="1 2">
    <name type="scientific">Entamoeba invadens IP1</name>
    <dbReference type="NCBI Taxonomy" id="370355"/>
    <lineage>
        <taxon>Eukaryota</taxon>
        <taxon>Amoebozoa</taxon>
        <taxon>Evosea</taxon>
        <taxon>Archamoebae</taxon>
        <taxon>Mastigamoebida</taxon>
        <taxon>Entamoebidae</taxon>
        <taxon>Entamoeba</taxon>
    </lineage>
</organism>
<dbReference type="VEuPathDB" id="AmoebaDB:EIN_226620"/>
<evidence type="ECO:0000313" key="1">
    <source>
        <dbReference type="EMBL" id="ELP88279.1"/>
    </source>
</evidence>
<dbReference type="OMA" id="CENTPTH"/>
<proteinExistence type="predicted"/>
<dbReference type="Proteomes" id="UP000014680">
    <property type="component" value="Unassembled WGS sequence"/>
</dbReference>
<evidence type="ECO:0000313" key="2">
    <source>
        <dbReference type="Proteomes" id="UP000014680"/>
    </source>
</evidence>
<dbReference type="GeneID" id="14887040"/>
<dbReference type="EMBL" id="KB206756">
    <property type="protein sequence ID" value="ELP88279.1"/>
    <property type="molecule type" value="Genomic_DNA"/>
</dbReference>
<dbReference type="OrthoDB" id="26012at2759"/>
<dbReference type="AlphaFoldDB" id="A0A0A1U2M1"/>
<gene>
    <name evidence="1" type="ORF">EIN_226620</name>
</gene>
<protein>
    <recommendedName>
        <fullName evidence="3">Alpha-type protein kinase domain-containing protein</fullName>
    </recommendedName>
</protein>
<name>A0A0A1U2M1_ENTIV</name>
<keyword evidence="2" id="KW-1185">Reference proteome</keyword>
<evidence type="ECO:0008006" key="3">
    <source>
        <dbReference type="Google" id="ProtNLM"/>
    </source>
</evidence>
<dbReference type="KEGG" id="eiv:EIN_226620"/>